<accession>A0A3E3I9B5</accession>
<proteinExistence type="predicted"/>
<gene>
    <name evidence="1" type="ORF">DXC51_06880</name>
</gene>
<dbReference type="EMBL" id="QVLV01000003">
    <property type="protein sequence ID" value="RGE63654.1"/>
    <property type="molecule type" value="Genomic_DNA"/>
</dbReference>
<sequence>MSGGVWDEGRAAAWGGGCPYSAQSDAKMGYFQQLPFSLLLSAWLNSSLATIVAARQTSH</sequence>
<evidence type="ECO:0000313" key="2">
    <source>
        <dbReference type="Proteomes" id="UP000260812"/>
    </source>
</evidence>
<reference evidence="1 2" key="1">
    <citation type="submission" date="2018-08" db="EMBL/GenBank/DDBJ databases">
        <title>A genome reference for cultivated species of the human gut microbiota.</title>
        <authorList>
            <person name="Zou Y."/>
            <person name="Xue W."/>
            <person name="Luo G."/>
        </authorList>
    </citation>
    <scope>NUCLEOTIDE SEQUENCE [LARGE SCALE GENOMIC DNA]</scope>
    <source>
        <strain evidence="1 2">TF05-5AC</strain>
    </source>
</reference>
<comment type="caution">
    <text evidence="1">The sequence shown here is derived from an EMBL/GenBank/DDBJ whole genome shotgun (WGS) entry which is preliminary data.</text>
</comment>
<keyword evidence="2" id="KW-1185">Reference proteome</keyword>
<dbReference type="Proteomes" id="UP000260812">
    <property type="component" value="Unassembled WGS sequence"/>
</dbReference>
<organism evidence="1 2">
    <name type="scientific">Eisenbergiella massiliensis</name>
    <dbReference type="NCBI Taxonomy" id="1720294"/>
    <lineage>
        <taxon>Bacteria</taxon>
        <taxon>Bacillati</taxon>
        <taxon>Bacillota</taxon>
        <taxon>Clostridia</taxon>
        <taxon>Lachnospirales</taxon>
        <taxon>Lachnospiraceae</taxon>
        <taxon>Eisenbergiella</taxon>
    </lineage>
</organism>
<evidence type="ECO:0000313" key="1">
    <source>
        <dbReference type="EMBL" id="RGE63654.1"/>
    </source>
</evidence>
<protein>
    <submittedName>
        <fullName evidence="1">Uncharacterized protein</fullName>
    </submittedName>
</protein>
<dbReference type="AlphaFoldDB" id="A0A3E3I9B5"/>
<name>A0A3E3I9B5_9FIRM</name>